<dbReference type="OrthoDB" id="9150135at2"/>
<keyword evidence="8" id="KW-1185">Reference proteome</keyword>
<dbReference type="SUPFAM" id="SSF103473">
    <property type="entry name" value="MFS general substrate transporter"/>
    <property type="match status" value="1"/>
</dbReference>
<name>D1CBA0_THET1</name>
<evidence type="ECO:0000259" key="6">
    <source>
        <dbReference type="Pfam" id="PF12832"/>
    </source>
</evidence>
<organism evidence="7 8">
    <name type="scientific">Thermobaculum terrenum (strain ATCC BAA-798 / CCMEE 7001 / YNP1)</name>
    <dbReference type="NCBI Taxonomy" id="525904"/>
    <lineage>
        <taxon>Bacteria</taxon>
        <taxon>Bacillati</taxon>
        <taxon>Chloroflexota</taxon>
        <taxon>Chloroflexia</taxon>
        <taxon>Candidatus Thermobaculales</taxon>
        <taxon>Candidatus Thermobaculaceae</taxon>
        <taxon>Thermobaculum</taxon>
    </lineage>
</organism>
<dbReference type="HOGENOM" id="CLU_2721005_0_0_0"/>
<accession>D1CBA0</accession>
<evidence type="ECO:0000313" key="8">
    <source>
        <dbReference type="Proteomes" id="UP000000323"/>
    </source>
</evidence>
<dbReference type="KEGG" id="ttr:Tter_1157"/>
<dbReference type="AlphaFoldDB" id="D1CBA0"/>
<dbReference type="Proteomes" id="UP000000323">
    <property type="component" value="Chromosome 1"/>
</dbReference>
<dbReference type="Pfam" id="PF12832">
    <property type="entry name" value="MFS_1_like"/>
    <property type="match status" value="1"/>
</dbReference>
<proteinExistence type="predicted"/>
<feature type="transmembrane region" description="Helical" evidence="5">
    <location>
        <begin position="43"/>
        <end position="60"/>
    </location>
</feature>
<dbReference type="eggNOG" id="COG2270">
    <property type="taxonomic scope" value="Bacteria"/>
</dbReference>
<sequence>MGIAVLRTMRLSYWWWFAAIGSFTPFVSLYCRDLGLSGIEIGLLTAMTAMGTAFLAPMWAHSATSTRCTNSC</sequence>
<dbReference type="GO" id="GO:0016020">
    <property type="term" value="C:membrane"/>
    <property type="evidence" value="ECO:0007669"/>
    <property type="project" value="UniProtKB-SubCell"/>
</dbReference>
<comment type="subcellular location">
    <subcellularLocation>
        <location evidence="1">Membrane</location>
        <topology evidence="1">Multi-pass membrane protein</topology>
    </subcellularLocation>
</comment>
<dbReference type="EMBL" id="CP001825">
    <property type="protein sequence ID" value="ACZ42065.1"/>
    <property type="molecule type" value="Genomic_DNA"/>
</dbReference>
<evidence type="ECO:0000256" key="4">
    <source>
        <dbReference type="ARBA" id="ARBA00023136"/>
    </source>
</evidence>
<keyword evidence="2 5" id="KW-0812">Transmembrane</keyword>
<dbReference type="InterPro" id="IPR036259">
    <property type="entry name" value="MFS_trans_sf"/>
</dbReference>
<dbReference type="InterPro" id="IPR024989">
    <property type="entry name" value="MFS_assoc_dom"/>
</dbReference>
<feature type="transmembrane region" description="Helical" evidence="5">
    <location>
        <begin position="13"/>
        <end position="31"/>
    </location>
</feature>
<keyword evidence="3 5" id="KW-1133">Transmembrane helix</keyword>
<evidence type="ECO:0000256" key="2">
    <source>
        <dbReference type="ARBA" id="ARBA00022692"/>
    </source>
</evidence>
<protein>
    <recommendedName>
        <fullName evidence="6">Major facilitator superfamily associated domain-containing protein</fullName>
    </recommendedName>
</protein>
<feature type="domain" description="Major facilitator superfamily associated" evidence="6">
    <location>
        <begin position="8"/>
        <end position="61"/>
    </location>
</feature>
<evidence type="ECO:0000256" key="5">
    <source>
        <dbReference type="SAM" id="Phobius"/>
    </source>
</evidence>
<evidence type="ECO:0000256" key="1">
    <source>
        <dbReference type="ARBA" id="ARBA00004141"/>
    </source>
</evidence>
<keyword evidence="4 5" id="KW-0472">Membrane</keyword>
<dbReference type="Gene3D" id="1.20.1250.20">
    <property type="entry name" value="MFS general substrate transporter like domains"/>
    <property type="match status" value="1"/>
</dbReference>
<evidence type="ECO:0000313" key="7">
    <source>
        <dbReference type="EMBL" id="ACZ42065.1"/>
    </source>
</evidence>
<evidence type="ECO:0000256" key="3">
    <source>
        <dbReference type="ARBA" id="ARBA00022989"/>
    </source>
</evidence>
<reference evidence="8" key="1">
    <citation type="journal article" date="2010" name="Stand. Genomic Sci.">
        <title>Complete genome sequence of 'Thermobaculum terrenum' type strain (YNP1).</title>
        <authorList>
            <person name="Kiss H."/>
            <person name="Cleland D."/>
            <person name="Lapidus A."/>
            <person name="Lucas S."/>
            <person name="Glavina Del Rio T."/>
            <person name="Nolan M."/>
            <person name="Tice H."/>
            <person name="Han C."/>
            <person name="Goodwin L."/>
            <person name="Pitluck S."/>
            <person name="Liolios K."/>
            <person name="Ivanova N."/>
            <person name="Mavromatis K."/>
            <person name="Ovchinnikova G."/>
            <person name="Pati A."/>
            <person name="Chen A."/>
            <person name="Palaniappan K."/>
            <person name="Land M."/>
            <person name="Hauser L."/>
            <person name="Chang Y."/>
            <person name="Jeffries C."/>
            <person name="Lu M."/>
            <person name="Brettin T."/>
            <person name="Detter J."/>
            <person name="Goker M."/>
            <person name="Tindall B."/>
            <person name="Beck B."/>
            <person name="McDermott T."/>
            <person name="Woyke T."/>
            <person name="Bristow J."/>
            <person name="Eisen J."/>
            <person name="Markowitz V."/>
            <person name="Hugenholtz P."/>
            <person name="Kyrpides N."/>
            <person name="Klenk H."/>
            <person name="Cheng J."/>
        </authorList>
    </citation>
    <scope>NUCLEOTIDE SEQUENCE [LARGE SCALE GENOMIC DNA]</scope>
    <source>
        <strain evidence="8">ATCC BAA-798 / YNP1</strain>
    </source>
</reference>
<gene>
    <name evidence="7" type="ordered locus">Tter_1157</name>
</gene>